<dbReference type="AlphaFoldDB" id="A0A9W8IVP6"/>
<evidence type="ECO:0000313" key="3">
    <source>
        <dbReference type="Proteomes" id="UP001140091"/>
    </source>
</evidence>
<feature type="region of interest" description="Disordered" evidence="1">
    <location>
        <begin position="1"/>
        <end position="76"/>
    </location>
</feature>
<feature type="compositionally biased region" description="Low complexity" evidence="1">
    <location>
        <begin position="302"/>
        <end position="346"/>
    </location>
</feature>
<feature type="region of interest" description="Disordered" evidence="1">
    <location>
        <begin position="302"/>
        <end position="353"/>
    </location>
</feature>
<dbReference type="Proteomes" id="UP001140091">
    <property type="component" value="Unassembled WGS sequence"/>
</dbReference>
<feature type="region of interest" description="Disordered" evidence="1">
    <location>
        <begin position="761"/>
        <end position="785"/>
    </location>
</feature>
<feature type="compositionally biased region" description="Low complexity" evidence="1">
    <location>
        <begin position="720"/>
        <end position="736"/>
    </location>
</feature>
<evidence type="ECO:0000256" key="1">
    <source>
        <dbReference type="SAM" id="MobiDB-lite"/>
    </source>
</evidence>
<gene>
    <name evidence="2" type="ORF">H1R20_g14438</name>
</gene>
<protein>
    <submittedName>
        <fullName evidence="2">Uncharacterized protein</fullName>
    </submittedName>
</protein>
<sequence>MSGSKSDSEASPAGSVFRRLFSGRPKKAVGTGKRKPEAIGGGSECRSEAPAHPASLLQPLHRGETPSDPQTQVLRRSTLSSASSTFSALNLAPFWLPPELWIYIFHLASSPSHPFLSSSILSTPEDLAKPISFLSYPHSHSHLLPAYKRMLRFKCTLTMVCKLWNALAQEVLFEFVWITRAREAECLAGLLQAKAVRALQEVPEEQEEKKKGKRRSYSVPQPLSDTTHFDYDNKGAYTYPYDTRGVGRHIRRLHIETTSSLNRCSPQDLLVILDHAPLLQVFSDYRSIKRVANFEIWSGVSVPGSRPSSSSGRVGSGSSVSVGSSSPPSPSSSNPSTLTIPSTPSSHGPDHPVLSALLAHPKRVTGIRRLSWTNYDYEPSDYEAGVRFYLRVVGPKLSMAREHLEFLEVNLCAKDLGGGGASPAVGGGGFLDGFLNPQGVNANNLTDLSATLLSTSVTTVTTTSSPSPSSLSHQPSLHSLSNNALLSLPALRSLKVTLDNATFHVLSTWEMPQLQNLSVVSADFSYTGEGFARFFEVHGGKIRQLELGHSSGAIEEFWLTGVGGPVGQGVVKPKLAEWCPNLIQFICSADAEWNWQNPDWIAPHVLLPSHPTLQFIGVRDLEKHITESLERLSSLDAEHLAKGGQLYNVNLEETGTLRGDDAFFMLVEQFRGGLLSRESFPGLLYVRDMSWESEEMRRRGWVGLGDSEKGRKRESFLPHSALQQGRRGSSSSGALGLDPGVGSTSRPILGFFNFLRIPSSSCPSSSLPQDSDARRRAQEESERQHQAFVRKRELQQGRRVLRLWMTIMEICKERGVWLENCEGVNVTVKMLLRAEKDPEVDGDRERGAEGLV</sequence>
<feature type="region of interest" description="Disordered" evidence="1">
    <location>
        <begin position="201"/>
        <end position="229"/>
    </location>
</feature>
<evidence type="ECO:0000313" key="2">
    <source>
        <dbReference type="EMBL" id="KAJ2922654.1"/>
    </source>
</evidence>
<reference evidence="2" key="1">
    <citation type="submission" date="2022-06" db="EMBL/GenBank/DDBJ databases">
        <title>Genome Sequence of Candolleomyces eurysporus.</title>
        <authorList>
            <person name="Buettner E."/>
        </authorList>
    </citation>
    <scope>NUCLEOTIDE SEQUENCE</scope>
    <source>
        <strain evidence="2">VTCC 930004</strain>
    </source>
</reference>
<proteinExistence type="predicted"/>
<feature type="region of interest" description="Disordered" evidence="1">
    <location>
        <begin position="713"/>
        <end position="739"/>
    </location>
</feature>
<keyword evidence="3" id="KW-1185">Reference proteome</keyword>
<accession>A0A9W8IVP6</accession>
<feature type="non-terminal residue" evidence="2">
    <location>
        <position position="1"/>
    </location>
</feature>
<dbReference type="EMBL" id="JANBPK010001480">
    <property type="protein sequence ID" value="KAJ2922654.1"/>
    <property type="molecule type" value="Genomic_DNA"/>
</dbReference>
<organism evidence="2 3">
    <name type="scientific">Candolleomyces eurysporus</name>
    <dbReference type="NCBI Taxonomy" id="2828524"/>
    <lineage>
        <taxon>Eukaryota</taxon>
        <taxon>Fungi</taxon>
        <taxon>Dikarya</taxon>
        <taxon>Basidiomycota</taxon>
        <taxon>Agaricomycotina</taxon>
        <taxon>Agaricomycetes</taxon>
        <taxon>Agaricomycetidae</taxon>
        <taxon>Agaricales</taxon>
        <taxon>Agaricineae</taxon>
        <taxon>Psathyrellaceae</taxon>
        <taxon>Candolleomyces</taxon>
    </lineage>
</organism>
<comment type="caution">
    <text evidence="2">The sequence shown here is derived from an EMBL/GenBank/DDBJ whole genome shotgun (WGS) entry which is preliminary data.</text>
</comment>
<dbReference type="OrthoDB" id="3258324at2759"/>
<feature type="compositionally biased region" description="Basic and acidic residues" evidence="1">
    <location>
        <begin position="771"/>
        <end position="785"/>
    </location>
</feature>
<name>A0A9W8IVP6_9AGAR</name>
<feature type="compositionally biased region" description="Low complexity" evidence="1">
    <location>
        <begin position="761"/>
        <end position="770"/>
    </location>
</feature>